<sequence>LSIYDRISTCCWASQALPENGIVSSPTRVSRHKRRDPHQNCDLALDEFATSGLIANSNSTSAFLTTSLDDEPARKSSSSLSCTRLQKSLKCRL</sequence>
<protein>
    <submittedName>
        <fullName evidence="1">Uncharacterized protein</fullName>
    </submittedName>
</protein>
<dbReference type="AlphaFoldDB" id="A0A3S5BGF5"/>
<dbReference type="Proteomes" id="UP000784294">
    <property type="component" value="Unassembled WGS sequence"/>
</dbReference>
<comment type="caution">
    <text evidence="1">The sequence shown here is derived from an EMBL/GenBank/DDBJ whole genome shotgun (WGS) entry which is preliminary data.</text>
</comment>
<evidence type="ECO:0000313" key="1">
    <source>
        <dbReference type="EMBL" id="VEL23296.1"/>
    </source>
</evidence>
<feature type="non-terminal residue" evidence="1">
    <location>
        <position position="1"/>
    </location>
</feature>
<keyword evidence="2" id="KW-1185">Reference proteome</keyword>
<gene>
    <name evidence="1" type="ORF">PXEA_LOCUS16736</name>
</gene>
<organism evidence="1 2">
    <name type="scientific">Protopolystoma xenopodis</name>
    <dbReference type="NCBI Taxonomy" id="117903"/>
    <lineage>
        <taxon>Eukaryota</taxon>
        <taxon>Metazoa</taxon>
        <taxon>Spiralia</taxon>
        <taxon>Lophotrochozoa</taxon>
        <taxon>Platyhelminthes</taxon>
        <taxon>Monogenea</taxon>
        <taxon>Polyopisthocotylea</taxon>
        <taxon>Polystomatidea</taxon>
        <taxon>Polystomatidae</taxon>
        <taxon>Protopolystoma</taxon>
    </lineage>
</organism>
<proteinExistence type="predicted"/>
<reference evidence="1" key="1">
    <citation type="submission" date="2018-11" db="EMBL/GenBank/DDBJ databases">
        <authorList>
            <consortium name="Pathogen Informatics"/>
        </authorList>
    </citation>
    <scope>NUCLEOTIDE SEQUENCE</scope>
</reference>
<dbReference type="EMBL" id="CAAALY010061197">
    <property type="protein sequence ID" value="VEL23296.1"/>
    <property type="molecule type" value="Genomic_DNA"/>
</dbReference>
<evidence type="ECO:0000313" key="2">
    <source>
        <dbReference type="Proteomes" id="UP000784294"/>
    </source>
</evidence>
<accession>A0A3S5BGF5</accession>
<name>A0A3S5BGF5_9PLAT</name>